<gene>
    <name evidence="3" type="ORF">GCM10023205_83140</name>
</gene>
<feature type="compositionally biased region" description="Low complexity" evidence="1">
    <location>
        <begin position="244"/>
        <end position="256"/>
    </location>
</feature>
<dbReference type="InterPro" id="IPR008910">
    <property type="entry name" value="MSC_TM_helix"/>
</dbReference>
<evidence type="ECO:0000256" key="1">
    <source>
        <dbReference type="SAM" id="MobiDB-lite"/>
    </source>
</evidence>
<feature type="transmembrane region" description="Helical" evidence="2">
    <location>
        <begin position="27"/>
        <end position="49"/>
    </location>
</feature>
<keyword evidence="4" id="KW-1185">Reference proteome</keyword>
<feature type="transmembrane region" description="Helical" evidence="2">
    <location>
        <begin position="158"/>
        <end position="176"/>
    </location>
</feature>
<keyword evidence="2" id="KW-1133">Transmembrane helix</keyword>
<evidence type="ECO:0000313" key="4">
    <source>
        <dbReference type="Proteomes" id="UP001500466"/>
    </source>
</evidence>
<feature type="transmembrane region" description="Helical" evidence="2">
    <location>
        <begin position="88"/>
        <end position="105"/>
    </location>
</feature>
<evidence type="ECO:0000313" key="3">
    <source>
        <dbReference type="EMBL" id="GAA4997247.1"/>
    </source>
</evidence>
<reference evidence="4" key="1">
    <citation type="journal article" date="2019" name="Int. J. Syst. Evol. Microbiol.">
        <title>The Global Catalogue of Microorganisms (GCM) 10K type strain sequencing project: providing services to taxonomists for standard genome sequencing and annotation.</title>
        <authorList>
            <consortium name="The Broad Institute Genomics Platform"/>
            <consortium name="The Broad Institute Genome Sequencing Center for Infectious Disease"/>
            <person name="Wu L."/>
            <person name="Ma J."/>
        </authorList>
    </citation>
    <scope>NUCLEOTIDE SEQUENCE [LARGE SCALE GENOMIC DNA]</scope>
    <source>
        <strain evidence="4">JCM 17986</strain>
    </source>
</reference>
<organism evidence="3 4">
    <name type="scientific">Yinghuangia aomiensis</name>
    <dbReference type="NCBI Taxonomy" id="676205"/>
    <lineage>
        <taxon>Bacteria</taxon>
        <taxon>Bacillati</taxon>
        <taxon>Actinomycetota</taxon>
        <taxon>Actinomycetes</taxon>
        <taxon>Kitasatosporales</taxon>
        <taxon>Streptomycetaceae</taxon>
        <taxon>Yinghuangia</taxon>
    </lineage>
</organism>
<protein>
    <submittedName>
        <fullName evidence="3">Uncharacterized protein</fullName>
    </submittedName>
</protein>
<name>A0ABP9IGN9_9ACTN</name>
<proteinExistence type="predicted"/>
<feature type="region of interest" description="Disordered" evidence="1">
    <location>
        <begin position="244"/>
        <end position="263"/>
    </location>
</feature>
<keyword evidence="2" id="KW-0812">Transmembrane</keyword>
<sequence length="263" mass="27655">MRMTQSLALSVDFGQGFTDAWTSIARIIPKLVAFAIIMVVGWMIAKLIARVVDRVLRKVGFEKVSERGGVAGMLQNSKYDATAIVSKVVYYAIMLMVLQLGFGVFGPNPVSDLLRSIVLWLPKAIVALLIIVVTMAIARAVRDIIGGALGGVSYGKTVATIAWASIVALGTIAALSQAQIATSVTGPVLVAVLATIAGILIVGVGGGLVMPMRARWDRWLESAERESVNAKASMDAYNRGRADAAGAAEQARRGQLGESGAQG</sequence>
<feature type="transmembrane region" description="Helical" evidence="2">
    <location>
        <begin position="117"/>
        <end position="138"/>
    </location>
</feature>
<comment type="caution">
    <text evidence="3">The sequence shown here is derived from an EMBL/GenBank/DDBJ whole genome shotgun (WGS) entry which is preliminary data.</text>
</comment>
<dbReference type="Gene3D" id="1.10.287.1260">
    <property type="match status" value="1"/>
</dbReference>
<evidence type="ECO:0000256" key="2">
    <source>
        <dbReference type="SAM" id="Phobius"/>
    </source>
</evidence>
<dbReference type="EMBL" id="BAABHS010000067">
    <property type="protein sequence ID" value="GAA4997247.1"/>
    <property type="molecule type" value="Genomic_DNA"/>
</dbReference>
<dbReference type="Pfam" id="PF05552">
    <property type="entry name" value="MS_channel_1st_1"/>
    <property type="match status" value="2"/>
</dbReference>
<feature type="transmembrane region" description="Helical" evidence="2">
    <location>
        <begin position="188"/>
        <end position="210"/>
    </location>
</feature>
<accession>A0ABP9IGN9</accession>
<keyword evidence="2" id="KW-0472">Membrane</keyword>
<dbReference type="Proteomes" id="UP001500466">
    <property type="component" value="Unassembled WGS sequence"/>
</dbReference>